<keyword evidence="4" id="KW-1133">Transmembrane helix</keyword>
<evidence type="ECO:0000313" key="8">
    <source>
        <dbReference type="Proteomes" id="UP000572268"/>
    </source>
</evidence>
<evidence type="ECO:0000256" key="1">
    <source>
        <dbReference type="ARBA" id="ARBA00023054"/>
    </source>
</evidence>
<proteinExistence type="predicted"/>
<feature type="region of interest" description="Disordered" evidence="3">
    <location>
        <begin position="230"/>
        <end position="386"/>
    </location>
</feature>
<keyword evidence="4" id="KW-0472">Membrane</keyword>
<evidence type="ECO:0000256" key="4">
    <source>
        <dbReference type="SAM" id="Phobius"/>
    </source>
</evidence>
<feature type="region of interest" description="Disordered" evidence="3">
    <location>
        <begin position="185"/>
        <end position="216"/>
    </location>
</feature>
<dbReference type="EMBL" id="JABAHT010000052">
    <property type="protein sequence ID" value="KAF4667570.1"/>
    <property type="molecule type" value="Genomic_DNA"/>
</dbReference>
<feature type="compositionally biased region" description="Basic and acidic residues" evidence="3">
    <location>
        <begin position="19"/>
        <end position="32"/>
    </location>
</feature>
<dbReference type="AlphaFoldDB" id="A0A7J6M8R9"/>
<feature type="compositionally biased region" description="Low complexity" evidence="3">
    <location>
        <begin position="90"/>
        <end position="100"/>
    </location>
</feature>
<feature type="compositionally biased region" description="Basic and acidic residues" evidence="3">
    <location>
        <begin position="350"/>
        <end position="359"/>
    </location>
</feature>
<feature type="compositionally biased region" description="Polar residues" evidence="3">
    <location>
        <begin position="318"/>
        <end position="331"/>
    </location>
</feature>
<feature type="compositionally biased region" description="Low complexity" evidence="3">
    <location>
        <begin position="360"/>
        <end position="384"/>
    </location>
</feature>
<name>A0A7J6M8R9_PEROL</name>
<gene>
    <name evidence="6" type="ORF">FOL46_004030</name>
    <name evidence="5" type="ORF">FOZ61_008121</name>
</gene>
<feature type="transmembrane region" description="Helical" evidence="4">
    <location>
        <begin position="826"/>
        <end position="846"/>
    </location>
</feature>
<evidence type="ECO:0008006" key="9">
    <source>
        <dbReference type="Google" id="ProtNLM"/>
    </source>
</evidence>
<dbReference type="Proteomes" id="UP000570595">
    <property type="component" value="Unassembled WGS sequence"/>
</dbReference>
<dbReference type="PANTHER" id="PTHR23160">
    <property type="entry name" value="SYNAPTONEMAL COMPLEX PROTEIN-RELATED"/>
    <property type="match status" value="1"/>
</dbReference>
<dbReference type="OrthoDB" id="10540080at2759"/>
<reference evidence="7 8" key="1">
    <citation type="submission" date="2020-04" db="EMBL/GenBank/DDBJ databases">
        <title>Perkinsus olseni comparative genomics.</title>
        <authorList>
            <person name="Bogema D.R."/>
        </authorList>
    </citation>
    <scope>NUCLEOTIDE SEQUENCE [LARGE SCALE GENOMIC DNA]</scope>
    <source>
        <strain evidence="5">ATCC PRA-179</strain>
        <strain evidence="6">ATCC PRA-31</strain>
    </source>
</reference>
<keyword evidence="1 2" id="KW-0175">Coiled coil</keyword>
<dbReference type="EMBL" id="JABANN010000025">
    <property type="protein sequence ID" value="KAF4674770.1"/>
    <property type="molecule type" value="Genomic_DNA"/>
</dbReference>
<feature type="compositionally biased region" description="Basic and acidic residues" evidence="3">
    <location>
        <begin position="287"/>
        <end position="303"/>
    </location>
</feature>
<feature type="compositionally biased region" description="Low complexity" evidence="3">
    <location>
        <begin position="62"/>
        <end position="74"/>
    </location>
</feature>
<protein>
    <recommendedName>
        <fullName evidence="9">Golgin-84</fullName>
    </recommendedName>
</protein>
<feature type="coiled-coil region" evidence="2">
    <location>
        <begin position="720"/>
        <end position="754"/>
    </location>
</feature>
<organism evidence="5 7">
    <name type="scientific">Perkinsus olseni</name>
    <name type="common">Perkinsus atlanticus</name>
    <dbReference type="NCBI Taxonomy" id="32597"/>
    <lineage>
        <taxon>Eukaryota</taxon>
        <taxon>Sar</taxon>
        <taxon>Alveolata</taxon>
        <taxon>Perkinsozoa</taxon>
        <taxon>Perkinsea</taxon>
        <taxon>Perkinsida</taxon>
        <taxon>Perkinsidae</taxon>
        <taxon>Perkinsus</taxon>
    </lineage>
</organism>
<evidence type="ECO:0000313" key="7">
    <source>
        <dbReference type="Proteomes" id="UP000570595"/>
    </source>
</evidence>
<dbReference type="PANTHER" id="PTHR23160:SF19">
    <property type="entry name" value="MYOSIN HEAVY CHAIN-RELATED PROTEIN"/>
    <property type="match status" value="1"/>
</dbReference>
<keyword evidence="4" id="KW-0812">Transmembrane</keyword>
<evidence type="ECO:0000256" key="2">
    <source>
        <dbReference type="SAM" id="Coils"/>
    </source>
</evidence>
<evidence type="ECO:0000313" key="6">
    <source>
        <dbReference type="EMBL" id="KAF4674770.1"/>
    </source>
</evidence>
<comment type="caution">
    <text evidence="5">The sequence shown here is derived from an EMBL/GenBank/DDBJ whole genome shotgun (WGS) entry which is preliminary data.</text>
</comment>
<feature type="compositionally biased region" description="Low complexity" evidence="3">
    <location>
        <begin position="276"/>
        <end position="286"/>
    </location>
</feature>
<feature type="compositionally biased region" description="Acidic residues" evidence="3">
    <location>
        <begin position="244"/>
        <end position="256"/>
    </location>
</feature>
<accession>A0A7J6M8R9</accession>
<feature type="region of interest" description="Disordered" evidence="3">
    <location>
        <begin position="11"/>
        <end position="138"/>
    </location>
</feature>
<dbReference type="Proteomes" id="UP000572268">
    <property type="component" value="Unassembled WGS sequence"/>
</dbReference>
<feature type="region of interest" description="Disordered" evidence="3">
    <location>
        <begin position="513"/>
        <end position="534"/>
    </location>
</feature>
<evidence type="ECO:0000256" key="3">
    <source>
        <dbReference type="SAM" id="MobiDB-lite"/>
    </source>
</evidence>
<sequence length="861" mass="92681">MDLFRKINDILDAADAEDAERKSAATSEDLRNAHGGRSTVDTSQNGEALGTPSRVGGEARPGSGSRWAAGGSSWVKGLSDRASAALQNISPPSRAPSAAATGAEHVSLGAYPRPAQPEPSAVVPDDLFGSAGDGHDNDDLLVWESEAATSTWRPKEQQQAEVATLPAAPTPSDVFGNAAADAARVISEEEEGSDVASGEAKEMPVSPRSPEDAIMAREIVPVPAAIAHPLAPGKAQNAGGQQLDDADVESGAEVVEDTQGPDLGTAEGAERESEADGATALGADTARLPEDEQPDRSPEEESPRSPPPPPAIPDTTDESPSLSTTPRQSEASMRERREIDGSSSPAESSPQRDDTDHSPEGCGTVVVEGSGSSGESGSSRVVVEPNTRMLVEKAERLENLLLESSSRVNDLEKALQLKEGEMRDLQHTYAEEISKAVGRGDGSLQSLRREMQKLRQRCADLQEEVQNQMKGSERDVEAARQEMEGELALLLGQKESSIADLKSQLAAERSRSAQLEGDLATTRSKLKDKDATSTSELAKLRRQLSDYSESNAELKNAYANANAEVERTSAAVADGNKRTEELEKSLAAAELRAENASSESAKLAQQVFELQSSLHEKDLAATTAGAVEAAKTRVSQLEDALKEKADKIEQAEEELRRTTARADSDKERFMARISALESDLAAAKTALGRQSSPPTTDLQETITRLQKGMTQAAQGHMREVEVLQKRISEKDRRIEALVCEVNVYRNDQQQQQQESSSYKFGGGRQLSDVELGEMSPFGTPRVGRNKRIRDGMVELRPNRGNPIIKIVNEIDTVSRAAVRQLVRSPFARVLLLLYVVALHVWVLLILQWSLRETRTPATGDQ</sequence>
<evidence type="ECO:0000313" key="5">
    <source>
        <dbReference type="EMBL" id="KAF4667570.1"/>
    </source>
</evidence>